<keyword evidence="3" id="KW-1185">Reference proteome</keyword>
<sequence>MDEDENEALCLIMRQTMQGKKSEARIRRGGVYDGDEIYGKLVVCIDGRNNTRSEKENEDMKERRPKPNNLGQCLSSFDPVSGDS</sequence>
<comment type="caution">
    <text evidence="2">The sequence shown here is derived from an EMBL/GenBank/DDBJ whole genome shotgun (WGS) entry which is preliminary data.</text>
</comment>
<evidence type="ECO:0000256" key="1">
    <source>
        <dbReference type="SAM" id="MobiDB-lite"/>
    </source>
</evidence>
<evidence type="ECO:0000313" key="3">
    <source>
        <dbReference type="Proteomes" id="UP000479710"/>
    </source>
</evidence>
<proteinExistence type="predicted"/>
<evidence type="ECO:0000313" key="2">
    <source>
        <dbReference type="EMBL" id="KAF0915928.1"/>
    </source>
</evidence>
<feature type="compositionally biased region" description="Basic and acidic residues" evidence="1">
    <location>
        <begin position="49"/>
        <end position="62"/>
    </location>
</feature>
<dbReference type="Proteomes" id="UP000479710">
    <property type="component" value="Unassembled WGS sequence"/>
</dbReference>
<dbReference type="EMBL" id="SPHZ02000005">
    <property type="protein sequence ID" value="KAF0915928.1"/>
    <property type="molecule type" value="Genomic_DNA"/>
</dbReference>
<protein>
    <submittedName>
        <fullName evidence="2">Uncharacterized protein</fullName>
    </submittedName>
</protein>
<organism evidence="2 3">
    <name type="scientific">Oryza meyeriana var. granulata</name>
    <dbReference type="NCBI Taxonomy" id="110450"/>
    <lineage>
        <taxon>Eukaryota</taxon>
        <taxon>Viridiplantae</taxon>
        <taxon>Streptophyta</taxon>
        <taxon>Embryophyta</taxon>
        <taxon>Tracheophyta</taxon>
        <taxon>Spermatophyta</taxon>
        <taxon>Magnoliopsida</taxon>
        <taxon>Liliopsida</taxon>
        <taxon>Poales</taxon>
        <taxon>Poaceae</taxon>
        <taxon>BOP clade</taxon>
        <taxon>Oryzoideae</taxon>
        <taxon>Oryzeae</taxon>
        <taxon>Oryzinae</taxon>
        <taxon>Oryza</taxon>
        <taxon>Oryza meyeriana</taxon>
    </lineage>
</organism>
<feature type="region of interest" description="Disordered" evidence="1">
    <location>
        <begin position="48"/>
        <end position="84"/>
    </location>
</feature>
<name>A0A6G1DTH2_9ORYZ</name>
<accession>A0A6G1DTH2</accession>
<reference evidence="2 3" key="1">
    <citation type="submission" date="2019-11" db="EMBL/GenBank/DDBJ databases">
        <title>Whole genome sequence of Oryza granulata.</title>
        <authorList>
            <person name="Li W."/>
        </authorList>
    </citation>
    <scope>NUCLEOTIDE SEQUENCE [LARGE SCALE GENOMIC DNA]</scope>
    <source>
        <strain evidence="3">cv. Menghai</strain>
        <tissue evidence="2">Leaf</tissue>
    </source>
</reference>
<dbReference type="AlphaFoldDB" id="A0A6G1DTH2"/>
<gene>
    <name evidence="2" type="ORF">E2562_000571</name>
</gene>